<dbReference type="Gene3D" id="3.40.50.2300">
    <property type="match status" value="1"/>
</dbReference>
<dbReference type="Proteomes" id="UP001176883">
    <property type="component" value="Unassembled WGS sequence"/>
</dbReference>
<feature type="domain" description="Response regulatory" evidence="2">
    <location>
        <begin position="3"/>
        <end position="118"/>
    </location>
</feature>
<organism evidence="4 5">
    <name type="scientific">Flavivirga aquimarina</name>
    <dbReference type="NCBI Taxonomy" id="2027862"/>
    <lineage>
        <taxon>Bacteria</taxon>
        <taxon>Pseudomonadati</taxon>
        <taxon>Bacteroidota</taxon>
        <taxon>Flavobacteriia</taxon>
        <taxon>Flavobacteriales</taxon>
        <taxon>Flavobacteriaceae</taxon>
        <taxon>Flavivirga</taxon>
    </lineage>
</organism>
<sequence length="242" mass="28112">MTNYLFIENNNAVINNIINIMEDFPEFNCVGYSNSYEESMDIVLREMPDLIFINIDTINENPFGLVNELHQYLKGDTEFIAISTSKEKTYEAIKMGFFDYLLNPITSLDIRKCIIRFKKKHPIKTKKTICLKSYKDYQYLNIDEILFLRADNNTTDFHMDDGSIISAFKTLKVFESILPDNFLRIHKSYIINSNYVSRVSYGNSICTIKKCNHNVPFTKTYKNNIEFMINSLLSTTSGNGLN</sequence>
<keyword evidence="5" id="KW-1185">Reference proteome</keyword>
<reference evidence="4" key="1">
    <citation type="submission" date="2023-07" db="EMBL/GenBank/DDBJ databases">
        <title>Two novel species in the genus Flavivirga.</title>
        <authorList>
            <person name="Kwon K."/>
        </authorList>
    </citation>
    <scope>NUCLEOTIDE SEQUENCE</scope>
    <source>
        <strain evidence="4">KCTC 52353</strain>
    </source>
</reference>
<dbReference type="InterPro" id="IPR046947">
    <property type="entry name" value="LytR-like"/>
</dbReference>
<proteinExistence type="predicted"/>
<feature type="domain" description="HTH LytTR-type" evidence="3">
    <location>
        <begin position="129"/>
        <end position="231"/>
    </location>
</feature>
<dbReference type="PANTHER" id="PTHR37299">
    <property type="entry name" value="TRANSCRIPTIONAL REGULATOR-RELATED"/>
    <property type="match status" value="1"/>
</dbReference>
<dbReference type="PROSITE" id="PS50930">
    <property type="entry name" value="HTH_LYTTR"/>
    <property type="match status" value="1"/>
</dbReference>
<dbReference type="PANTHER" id="PTHR37299:SF1">
    <property type="entry name" value="STAGE 0 SPORULATION PROTEIN A HOMOLOG"/>
    <property type="match status" value="1"/>
</dbReference>
<dbReference type="SUPFAM" id="SSF52172">
    <property type="entry name" value="CheY-like"/>
    <property type="match status" value="1"/>
</dbReference>
<dbReference type="PROSITE" id="PS50110">
    <property type="entry name" value="RESPONSE_REGULATORY"/>
    <property type="match status" value="1"/>
</dbReference>
<comment type="caution">
    <text evidence="4">The sequence shown here is derived from an EMBL/GenBank/DDBJ whole genome shotgun (WGS) entry which is preliminary data.</text>
</comment>
<dbReference type="GO" id="GO:0003677">
    <property type="term" value="F:DNA binding"/>
    <property type="evidence" value="ECO:0007669"/>
    <property type="project" value="UniProtKB-KW"/>
</dbReference>
<dbReference type="InterPro" id="IPR011006">
    <property type="entry name" value="CheY-like_superfamily"/>
</dbReference>
<evidence type="ECO:0000259" key="2">
    <source>
        <dbReference type="PROSITE" id="PS50110"/>
    </source>
</evidence>
<name>A0ABT8W7B1_9FLAO</name>
<protein>
    <submittedName>
        <fullName evidence="4">LytTR family transcriptional regulator DNA-binding domain-containing protein</fullName>
    </submittedName>
</protein>
<evidence type="ECO:0000256" key="1">
    <source>
        <dbReference type="PROSITE-ProRule" id="PRU00169"/>
    </source>
</evidence>
<gene>
    <name evidence="4" type="ORF">Q4Q35_04125</name>
</gene>
<dbReference type="InterPro" id="IPR001789">
    <property type="entry name" value="Sig_transdc_resp-reg_receiver"/>
</dbReference>
<evidence type="ECO:0000259" key="3">
    <source>
        <dbReference type="PROSITE" id="PS50930"/>
    </source>
</evidence>
<comment type="caution">
    <text evidence="1">Lacks conserved residue(s) required for the propagation of feature annotation.</text>
</comment>
<dbReference type="InterPro" id="IPR007492">
    <property type="entry name" value="LytTR_DNA-bd_dom"/>
</dbReference>
<dbReference type="SMART" id="SM00850">
    <property type="entry name" value="LytTR"/>
    <property type="match status" value="1"/>
</dbReference>
<keyword evidence="4" id="KW-0238">DNA-binding</keyword>
<evidence type="ECO:0000313" key="4">
    <source>
        <dbReference type="EMBL" id="MDO5968986.1"/>
    </source>
</evidence>
<evidence type="ECO:0000313" key="5">
    <source>
        <dbReference type="Proteomes" id="UP001176883"/>
    </source>
</evidence>
<dbReference type="RefSeq" id="WP_303276672.1">
    <property type="nucleotide sequence ID" value="NZ_JAUOEK010000056.1"/>
</dbReference>
<accession>A0ABT8W7B1</accession>
<dbReference type="EMBL" id="JAUOEK010000056">
    <property type="protein sequence ID" value="MDO5968986.1"/>
    <property type="molecule type" value="Genomic_DNA"/>
</dbReference>
<dbReference type="Gene3D" id="2.40.50.1020">
    <property type="entry name" value="LytTr DNA-binding domain"/>
    <property type="match status" value="1"/>
</dbReference>
<dbReference type="Pfam" id="PF04397">
    <property type="entry name" value="LytTR"/>
    <property type="match status" value="1"/>
</dbReference>